<dbReference type="EMBL" id="CP031762">
    <property type="protein sequence ID" value="AXR04743.1"/>
    <property type="molecule type" value="Genomic_DNA"/>
</dbReference>
<dbReference type="GO" id="GO:0016791">
    <property type="term" value="F:phosphatase activity"/>
    <property type="evidence" value="ECO:0007669"/>
    <property type="project" value="TreeGrafter"/>
</dbReference>
<dbReference type="CDD" id="cd07067">
    <property type="entry name" value="HP_PGM_like"/>
    <property type="match status" value="1"/>
</dbReference>
<dbReference type="PANTHER" id="PTHR48100:SF1">
    <property type="entry name" value="HISTIDINE PHOSPHATASE FAMILY PROTEIN-RELATED"/>
    <property type="match status" value="1"/>
</dbReference>
<dbReference type="PANTHER" id="PTHR48100">
    <property type="entry name" value="BROAD-SPECIFICITY PHOSPHATASE YOR283W-RELATED"/>
    <property type="match status" value="1"/>
</dbReference>
<gene>
    <name evidence="1" type="ORF">D0511_23065</name>
</gene>
<dbReference type="SUPFAM" id="SSF53254">
    <property type="entry name" value="Phosphoglycerate mutase-like"/>
    <property type="match status" value="1"/>
</dbReference>
<dbReference type="GO" id="GO:0005737">
    <property type="term" value="C:cytoplasm"/>
    <property type="evidence" value="ECO:0007669"/>
    <property type="project" value="TreeGrafter"/>
</dbReference>
<dbReference type="InterPro" id="IPR029033">
    <property type="entry name" value="His_PPase_superfam"/>
</dbReference>
<protein>
    <recommendedName>
        <fullName evidence="3">Phosphohistidine phosphatase</fullName>
    </recommendedName>
</protein>
<dbReference type="Proteomes" id="UP000258102">
    <property type="component" value="Chromosome 2"/>
</dbReference>
<dbReference type="InterPro" id="IPR050275">
    <property type="entry name" value="PGM_Phosphatase"/>
</dbReference>
<dbReference type="KEGG" id="ppis:B1L02_23260"/>
<dbReference type="Pfam" id="PF00300">
    <property type="entry name" value="His_Phos_1"/>
    <property type="match status" value="1"/>
</dbReference>
<dbReference type="InterPro" id="IPR013078">
    <property type="entry name" value="His_Pase_superF_clade-1"/>
</dbReference>
<dbReference type="RefSeq" id="WP_088533070.1">
    <property type="nucleotide sequence ID" value="NZ_CP021647.1"/>
</dbReference>
<accession>A0AAD0W771</accession>
<name>A0AAD0W771_PSEO7</name>
<sequence length="158" mass="17795">MKILRLLRHAKSSWKDLAVEDVNRPLKAKGHKRCSLLAKMLGELPATQIHSSHAKRALQTADIIAKACCGSREVTINKALYTFEMQTLQQALYRLPDEANDVLLVAHNPALLSLVNWLTELNLENIVTAGYVELACDISHWVQLSPSNCHHIRHVFLK</sequence>
<evidence type="ECO:0000313" key="1">
    <source>
        <dbReference type="EMBL" id="AXR04743.1"/>
    </source>
</evidence>
<dbReference type="AlphaFoldDB" id="A0AAD0W771"/>
<dbReference type="Gene3D" id="3.40.50.1240">
    <property type="entry name" value="Phosphoglycerate mutase-like"/>
    <property type="match status" value="1"/>
</dbReference>
<evidence type="ECO:0000313" key="2">
    <source>
        <dbReference type="Proteomes" id="UP000258102"/>
    </source>
</evidence>
<reference evidence="1 2" key="1">
    <citation type="submission" date="2018-08" db="EMBL/GenBank/DDBJ databases">
        <title>Whole Genome Sequences of Two Pseudoalteromonas piscicida Strains, DE1-A and DE2-A, which Exhibit Strong Antibacterial Activity against Vibrio vulnificus.</title>
        <authorList>
            <person name="Richards G.P."/>
            <person name="Needleman D.S."/>
            <person name="Watson M.A."/>
            <person name="Polson S.W."/>
        </authorList>
    </citation>
    <scope>NUCLEOTIDE SEQUENCE [LARGE SCALE GENOMIC DNA]</scope>
    <source>
        <strain evidence="1 2">DE2-A</strain>
    </source>
</reference>
<evidence type="ECO:0008006" key="3">
    <source>
        <dbReference type="Google" id="ProtNLM"/>
    </source>
</evidence>
<proteinExistence type="predicted"/>
<organism evidence="1 2">
    <name type="scientific">Pseudoalteromonas piscicida</name>
    <dbReference type="NCBI Taxonomy" id="43662"/>
    <lineage>
        <taxon>Bacteria</taxon>
        <taxon>Pseudomonadati</taxon>
        <taxon>Pseudomonadota</taxon>
        <taxon>Gammaproteobacteria</taxon>
        <taxon>Alteromonadales</taxon>
        <taxon>Pseudoalteromonadaceae</taxon>
        <taxon>Pseudoalteromonas</taxon>
    </lineage>
</organism>